<reference evidence="2 3" key="1">
    <citation type="submission" date="2020-08" db="EMBL/GenBank/DDBJ databases">
        <title>Genomic Encyclopedia of Type Strains, Phase III (KMG-III): the genomes of soil and plant-associated and newly described type strains.</title>
        <authorList>
            <person name="Whitman W."/>
        </authorList>
    </citation>
    <scope>NUCLEOTIDE SEQUENCE [LARGE SCALE GENOMIC DNA]</scope>
    <source>
        <strain evidence="2 3">CECT 8234</strain>
    </source>
</reference>
<dbReference type="EMBL" id="JACHXW010000002">
    <property type="protein sequence ID" value="MBB3151030.1"/>
    <property type="molecule type" value="Genomic_DNA"/>
</dbReference>
<dbReference type="AlphaFoldDB" id="A0A7W5G8U4"/>
<sequence length="264" mass="29489">MVMGERIGKGMTAEVFGWGEGQVLKLYYDWFQLEWAQHEWRIAKAVNDAGSPSPRPIELMEIDGRLGLIYERIKGSSMLALMQASPQEAVKLAREMARLHDEIHRCAATGLPRQKEIMDKAVRDSASLLKDRASKVCAYLDALPEGNQICHGDFHQGNIMLSDIGPVVIDWNNATSGQPASDVARTSLMLRSPFVSELAGEGIKAVQYEMHRAYIEQYMELSVTSLAEVEAWMMPVAAARLRENIPGERVWLLGMIEEMLQGKG</sequence>
<evidence type="ECO:0000313" key="2">
    <source>
        <dbReference type="EMBL" id="MBB3151030.1"/>
    </source>
</evidence>
<dbReference type="RefSeq" id="WP_183559538.1">
    <property type="nucleotide sequence ID" value="NZ_CBCSLB010000009.1"/>
</dbReference>
<gene>
    <name evidence="2" type="ORF">FHS16_001064</name>
</gene>
<keyword evidence="3" id="KW-1185">Reference proteome</keyword>
<dbReference type="InterPro" id="IPR011009">
    <property type="entry name" value="Kinase-like_dom_sf"/>
</dbReference>
<dbReference type="Pfam" id="PF01636">
    <property type="entry name" value="APH"/>
    <property type="match status" value="1"/>
</dbReference>
<evidence type="ECO:0000259" key="1">
    <source>
        <dbReference type="Pfam" id="PF01636"/>
    </source>
</evidence>
<comment type="caution">
    <text evidence="2">The sequence shown here is derived from an EMBL/GenBank/DDBJ whole genome shotgun (WGS) entry which is preliminary data.</text>
</comment>
<dbReference type="Proteomes" id="UP000518605">
    <property type="component" value="Unassembled WGS sequence"/>
</dbReference>
<organism evidence="2 3">
    <name type="scientific">Paenibacillus endophyticus</name>
    <dbReference type="NCBI Taxonomy" id="1294268"/>
    <lineage>
        <taxon>Bacteria</taxon>
        <taxon>Bacillati</taxon>
        <taxon>Bacillota</taxon>
        <taxon>Bacilli</taxon>
        <taxon>Bacillales</taxon>
        <taxon>Paenibacillaceae</taxon>
        <taxon>Paenibacillus</taxon>
    </lineage>
</organism>
<feature type="domain" description="Aminoglycoside phosphotransferase" evidence="1">
    <location>
        <begin position="37"/>
        <end position="211"/>
    </location>
</feature>
<dbReference type="SUPFAM" id="SSF56112">
    <property type="entry name" value="Protein kinase-like (PK-like)"/>
    <property type="match status" value="1"/>
</dbReference>
<protein>
    <submittedName>
        <fullName evidence="2">Uncharacterized protein (TIGR02172 family)</fullName>
    </submittedName>
</protein>
<proteinExistence type="predicted"/>
<evidence type="ECO:0000313" key="3">
    <source>
        <dbReference type="Proteomes" id="UP000518605"/>
    </source>
</evidence>
<dbReference type="Gene3D" id="3.90.1200.10">
    <property type="match status" value="1"/>
</dbReference>
<accession>A0A7W5G8U4</accession>
<dbReference type="InterPro" id="IPR002575">
    <property type="entry name" value="Aminoglycoside_PTrfase"/>
</dbReference>
<name>A0A7W5G8U4_9BACL</name>